<sequence>MCGQVPSPCLVRTRSGQPGWRRPPEECSNATSKSRGKKRRQRGLESESFNKKSGWRRSSYKKTSKTSQPGKFSRWRKATWPTRSKKRLQGTTSLARPPSLDMGTRVQSASLISTESRGNVRLSRSSKPRGGDITGQEDLAHYVRSFYERLYTSEASTLGTSEAREVCWDNTLARVSIVANEELTKELTLKEIKEAIMAMPKDKAPRCNGIPTEFFQEMTEEISPTML</sequence>
<dbReference type="Proteomes" id="UP001497522">
    <property type="component" value="Chromosome 19"/>
</dbReference>
<feature type="region of interest" description="Disordered" evidence="1">
    <location>
        <begin position="1"/>
        <end position="135"/>
    </location>
</feature>
<feature type="compositionally biased region" description="Basic residues" evidence="1">
    <location>
        <begin position="73"/>
        <end position="88"/>
    </location>
</feature>
<gene>
    <name evidence="2" type="ORF">CSSPJE1EN2_LOCUS12923</name>
</gene>
<proteinExistence type="predicted"/>
<organism evidence="2 3">
    <name type="scientific">Sphagnum jensenii</name>
    <dbReference type="NCBI Taxonomy" id="128206"/>
    <lineage>
        <taxon>Eukaryota</taxon>
        <taxon>Viridiplantae</taxon>
        <taxon>Streptophyta</taxon>
        <taxon>Embryophyta</taxon>
        <taxon>Bryophyta</taxon>
        <taxon>Sphagnophytina</taxon>
        <taxon>Sphagnopsida</taxon>
        <taxon>Sphagnales</taxon>
        <taxon>Sphagnaceae</taxon>
        <taxon>Sphagnum</taxon>
    </lineage>
</organism>
<feature type="compositionally biased region" description="Polar residues" evidence="1">
    <location>
        <begin position="105"/>
        <end position="125"/>
    </location>
</feature>
<keyword evidence="3" id="KW-1185">Reference proteome</keyword>
<evidence type="ECO:0000256" key="1">
    <source>
        <dbReference type="SAM" id="MobiDB-lite"/>
    </source>
</evidence>
<reference evidence="2" key="1">
    <citation type="submission" date="2024-03" db="EMBL/GenBank/DDBJ databases">
        <authorList>
            <consortium name="ELIXIR-Norway"/>
            <consortium name="Elixir Norway"/>
        </authorList>
    </citation>
    <scope>NUCLEOTIDE SEQUENCE</scope>
</reference>
<evidence type="ECO:0000313" key="2">
    <source>
        <dbReference type="EMBL" id="CAK9870186.1"/>
    </source>
</evidence>
<name>A0ABP1B508_9BRYO</name>
<protein>
    <submittedName>
        <fullName evidence="2">Uncharacterized protein</fullName>
    </submittedName>
</protein>
<feature type="compositionally biased region" description="Basic residues" evidence="1">
    <location>
        <begin position="53"/>
        <end position="64"/>
    </location>
</feature>
<accession>A0ABP1B508</accession>
<dbReference type="EMBL" id="OZ023720">
    <property type="protein sequence ID" value="CAK9870186.1"/>
    <property type="molecule type" value="Genomic_DNA"/>
</dbReference>
<evidence type="ECO:0000313" key="3">
    <source>
        <dbReference type="Proteomes" id="UP001497522"/>
    </source>
</evidence>